<dbReference type="GO" id="GO:0005634">
    <property type="term" value="C:nucleus"/>
    <property type="evidence" value="ECO:0007669"/>
    <property type="project" value="UniProtKB-SubCell"/>
</dbReference>
<keyword evidence="9" id="KW-0539">Nucleus</keyword>
<dbReference type="InterPro" id="IPR004170">
    <property type="entry name" value="WWE_dom"/>
</dbReference>
<keyword evidence="6" id="KW-0677">Repeat</keyword>
<evidence type="ECO:0008006" key="15">
    <source>
        <dbReference type="Google" id="ProtNLM"/>
    </source>
</evidence>
<keyword evidence="8 11" id="KW-0862">Zinc</keyword>
<evidence type="ECO:0000256" key="11">
    <source>
        <dbReference type="PROSITE-ProRule" id="PRU00723"/>
    </source>
</evidence>
<dbReference type="PROSITE" id="PS50103">
    <property type="entry name" value="ZF_C3H1"/>
    <property type="match status" value="3"/>
</dbReference>
<name>A0A0L8HJ68_OCTBM</name>
<feature type="zinc finger region" description="C3H1-type" evidence="11">
    <location>
        <begin position="88"/>
        <end position="111"/>
    </location>
</feature>
<evidence type="ECO:0000259" key="12">
    <source>
        <dbReference type="PROSITE" id="PS50103"/>
    </source>
</evidence>
<dbReference type="KEGG" id="obi:106870428"/>
<dbReference type="Pfam" id="PF25261">
    <property type="entry name" value="zf-CCCH_PARP12"/>
    <property type="match status" value="1"/>
</dbReference>
<evidence type="ECO:0000256" key="2">
    <source>
        <dbReference type="ARBA" id="ARBA00004496"/>
    </source>
</evidence>
<dbReference type="SMART" id="SM00356">
    <property type="entry name" value="ZnF_C3H1"/>
    <property type="match status" value="3"/>
</dbReference>
<evidence type="ECO:0000259" key="13">
    <source>
        <dbReference type="PROSITE" id="PS50918"/>
    </source>
</evidence>
<proteinExistence type="inferred from homology"/>
<dbReference type="EMBL" id="KQ418038">
    <property type="protein sequence ID" value="KOF89154.1"/>
    <property type="molecule type" value="Genomic_DNA"/>
</dbReference>
<dbReference type="Gene3D" id="3.30.720.50">
    <property type="match status" value="2"/>
</dbReference>
<dbReference type="OrthoDB" id="438889at2759"/>
<sequence length="416" mass="48847">MAAAPHDFTLPVFKFLCREGSNGLNIYSIVENLSHSSNDLHLNLSYVRKVINNPERFHQDDGTIYPKTFLRICGHPVNHDKNCTSLHLCKFYLLSDTCTYGKKCIYGHNFESEHNMKILKEHELNNLSLDEVRGLLKTRCNRTSETTPLLCIYHNSHEKCRKDVNCHCIHICKKFLDSKCQGKNCNRNHDIDNQVTTVLEKFGFDTDLDEESIIELIKTVTELKFEEVQAPSCVPSKPKHKQETSEFCRYFLKGGCSRENCKFIHSRHPYMWCYYEEQWLNFPEQVNEQIEKQYADPNLKTATLFQQHNDISEINFEKMLASKLDGEHLKIERKQASHSSINWVWYWRAKPETWIEMSKSGIEEENKIIEKSFNSKTNLKLHFKESNTYAVLDVKKMVLIHKSIPYPVCRRPEKKD</sequence>
<dbReference type="InterPro" id="IPR057602">
    <property type="entry name" value="Zfn-CCCH_PARP12"/>
</dbReference>
<keyword evidence="7 11" id="KW-0863">Zinc-finger</keyword>
<dbReference type="Gene3D" id="3.30.1370.210">
    <property type="match status" value="1"/>
</dbReference>
<dbReference type="AlphaFoldDB" id="A0A0L8HJ68"/>
<evidence type="ECO:0000256" key="10">
    <source>
        <dbReference type="ARBA" id="ARBA00024347"/>
    </source>
</evidence>
<feature type="domain" description="WWE" evidence="13">
    <location>
        <begin position="331"/>
        <end position="415"/>
    </location>
</feature>
<evidence type="ECO:0000256" key="1">
    <source>
        <dbReference type="ARBA" id="ARBA00004123"/>
    </source>
</evidence>
<feature type="domain" description="C3H1-type" evidence="12">
    <location>
        <begin position="242"/>
        <end position="268"/>
    </location>
</feature>
<dbReference type="STRING" id="37653.A0A0L8HJ68"/>
<keyword evidence="5 11" id="KW-0479">Metal-binding</keyword>
<dbReference type="PANTHER" id="PTHR45740:SF2">
    <property type="entry name" value="POLY [ADP-RIBOSE] POLYMERASE"/>
    <property type="match status" value="1"/>
</dbReference>
<evidence type="ECO:0000256" key="9">
    <source>
        <dbReference type="ARBA" id="ARBA00023242"/>
    </source>
</evidence>
<feature type="domain" description="C3H1-type" evidence="12">
    <location>
        <begin position="171"/>
        <end position="192"/>
    </location>
</feature>
<protein>
    <recommendedName>
        <fullName evidence="15">Poly [ADP-ribose] polymerase</fullName>
    </recommendedName>
</protein>
<dbReference type="InterPro" id="IPR051712">
    <property type="entry name" value="ARTD-AVP"/>
</dbReference>
<gene>
    <name evidence="14" type="ORF">OCBIM_22013574mg</name>
</gene>
<evidence type="ECO:0000256" key="8">
    <source>
        <dbReference type="ARBA" id="ARBA00022833"/>
    </source>
</evidence>
<dbReference type="InterPro" id="IPR037197">
    <property type="entry name" value="WWE_dom_sf"/>
</dbReference>
<dbReference type="GO" id="GO:1990404">
    <property type="term" value="F:NAD+-protein mono-ADP-ribosyltransferase activity"/>
    <property type="evidence" value="ECO:0007669"/>
    <property type="project" value="TreeGrafter"/>
</dbReference>
<dbReference type="PANTHER" id="PTHR45740">
    <property type="entry name" value="POLY [ADP-RIBOSE] POLYMERASE"/>
    <property type="match status" value="1"/>
</dbReference>
<feature type="zinc finger region" description="C3H1-type" evidence="11">
    <location>
        <begin position="171"/>
        <end position="192"/>
    </location>
</feature>
<dbReference type="PROSITE" id="PS50918">
    <property type="entry name" value="WWE"/>
    <property type="match status" value="1"/>
</dbReference>
<organism evidence="14">
    <name type="scientific">Octopus bimaculoides</name>
    <name type="common">California two-spotted octopus</name>
    <dbReference type="NCBI Taxonomy" id="37653"/>
    <lineage>
        <taxon>Eukaryota</taxon>
        <taxon>Metazoa</taxon>
        <taxon>Spiralia</taxon>
        <taxon>Lophotrochozoa</taxon>
        <taxon>Mollusca</taxon>
        <taxon>Cephalopoda</taxon>
        <taxon>Coleoidea</taxon>
        <taxon>Octopodiformes</taxon>
        <taxon>Octopoda</taxon>
        <taxon>Incirrata</taxon>
        <taxon>Octopodidae</taxon>
        <taxon>Octopus</taxon>
    </lineage>
</organism>
<dbReference type="OMA" id="TQWLWYY"/>
<reference evidence="14" key="1">
    <citation type="submission" date="2015-07" db="EMBL/GenBank/DDBJ databases">
        <title>MeaNS - Measles Nucleotide Surveillance Program.</title>
        <authorList>
            <person name="Tran T."/>
            <person name="Druce J."/>
        </authorList>
    </citation>
    <scope>NUCLEOTIDE SEQUENCE</scope>
    <source>
        <strain evidence="14">UCB-OBI-ISO-001</strain>
        <tissue evidence="14">Gonad</tissue>
    </source>
</reference>
<evidence type="ECO:0000256" key="6">
    <source>
        <dbReference type="ARBA" id="ARBA00022737"/>
    </source>
</evidence>
<evidence type="ECO:0000256" key="4">
    <source>
        <dbReference type="ARBA" id="ARBA00022553"/>
    </source>
</evidence>
<evidence type="ECO:0000256" key="7">
    <source>
        <dbReference type="ARBA" id="ARBA00022771"/>
    </source>
</evidence>
<feature type="zinc finger region" description="C3H1-type" evidence="11">
    <location>
        <begin position="242"/>
        <end position="268"/>
    </location>
</feature>
<evidence type="ECO:0000256" key="5">
    <source>
        <dbReference type="ARBA" id="ARBA00022723"/>
    </source>
</evidence>
<dbReference type="GO" id="GO:0003950">
    <property type="term" value="F:NAD+ poly-ADP-ribosyltransferase activity"/>
    <property type="evidence" value="ECO:0007669"/>
    <property type="project" value="TreeGrafter"/>
</dbReference>
<evidence type="ECO:0000313" key="14">
    <source>
        <dbReference type="EMBL" id="KOF89154.1"/>
    </source>
</evidence>
<dbReference type="Pfam" id="PF02825">
    <property type="entry name" value="WWE"/>
    <property type="match status" value="1"/>
</dbReference>
<evidence type="ECO:0000256" key="3">
    <source>
        <dbReference type="ARBA" id="ARBA00022490"/>
    </source>
</evidence>
<keyword evidence="4" id="KW-0597">Phosphoprotein</keyword>
<accession>A0A0L8HJ68</accession>
<dbReference type="GO" id="GO:0008270">
    <property type="term" value="F:zinc ion binding"/>
    <property type="evidence" value="ECO:0007669"/>
    <property type="project" value="UniProtKB-KW"/>
</dbReference>
<feature type="domain" description="C3H1-type" evidence="12">
    <location>
        <begin position="88"/>
        <end position="111"/>
    </location>
</feature>
<dbReference type="InterPro" id="IPR000571">
    <property type="entry name" value="Znf_CCCH"/>
</dbReference>
<keyword evidence="3" id="KW-0963">Cytoplasm</keyword>
<comment type="subcellular location">
    <subcellularLocation>
        <location evidence="2">Cytoplasm</location>
    </subcellularLocation>
    <subcellularLocation>
        <location evidence="1">Nucleus</location>
    </subcellularLocation>
</comment>
<dbReference type="GO" id="GO:0005737">
    <property type="term" value="C:cytoplasm"/>
    <property type="evidence" value="ECO:0007669"/>
    <property type="project" value="UniProtKB-SubCell"/>
</dbReference>
<comment type="similarity">
    <text evidence="10">Belongs to the ARTD/PARP family.</text>
</comment>